<name>A0ABQ0L332_MYCCL</name>
<sequence length="136" mass="15714">MKLLIGKNSAEASRLHGRIHETFAKRDVSPEKREEWKQACEVFRRRYNELAFPGGYDGALDRLVAGNEEAMEAAICFPEMRPYFFRSGYMFDTLLRKAKHAPLSIEQSARLQLVVDQVRAWKALKRKKQRPDEASG</sequence>
<keyword evidence="2" id="KW-1185">Reference proteome</keyword>
<reference evidence="1" key="1">
    <citation type="submission" date="2014-09" db="EMBL/GenBank/DDBJ databases">
        <title>Genome sequence of the luminous mushroom Mycena chlorophos for searching fungal bioluminescence genes.</title>
        <authorList>
            <person name="Tanaka Y."/>
            <person name="Kasuga D."/>
            <person name="Oba Y."/>
            <person name="Hase S."/>
            <person name="Sato K."/>
            <person name="Oba Y."/>
            <person name="Sakakibara Y."/>
        </authorList>
    </citation>
    <scope>NUCLEOTIDE SEQUENCE</scope>
</reference>
<proteinExistence type="predicted"/>
<gene>
    <name evidence="1" type="ORF">MCHLO_03125</name>
</gene>
<dbReference type="EMBL" id="DF841500">
    <property type="protein sequence ID" value="GAT45554.1"/>
    <property type="molecule type" value="Genomic_DNA"/>
</dbReference>
<organism evidence="1 2">
    <name type="scientific">Mycena chlorophos</name>
    <name type="common">Agaric fungus</name>
    <name type="synonym">Agaricus chlorophos</name>
    <dbReference type="NCBI Taxonomy" id="658473"/>
    <lineage>
        <taxon>Eukaryota</taxon>
        <taxon>Fungi</taxon>
        <taxon>Dikarya</taxon>
        <taxon>Basidiomycota</taxon>
        <taxon>Agaricomycotina</taxon>
        <taxon>Agaricomycetes</taxon>
        <taxon>Agaricomycetidae</taxon>
        <taxon>Agaricales</taxon>
        <taxon>Marasmiineae</taxon>
        <taxon>Mycenaceae</taxon>
        <taxon>Mycena</taxon>
    </lineage>
</organism>
<protein>
    <submittedName>
        <fullName evidence="1">Uncharacterized protein</fullName>
    </submittedName>
</protein>
<evidence type="ECO:0000313" key="2">
    <source>
        <dbReference type="Proteomes" id="UP000815677"/>
    </source>
</evidence>
<dbReference type="Proteomes" id="UP000815677">
    <property type="component" value="Unassembled WGS sequence"/>
</dbReference>
<accession>A0ABQ0L332</accession>
<evidence type="ECO:0000313" key="1">
    <source>
        <dbReference type="EMBL" id="GAT45554.1"/>
    </source>
</evidence>